<dbReference type="PANTHER" id="PTHR37419:SF1">
    <property type="entry name" value="SERINE_THREONINE-PROTEIN KINASE TOXIN HIPA"/>
    <property type="match status" value="1"/>
</dbReference>
<dbReference type="PANTHER" id="PTHR37419">
    <property type="entry name" value="SERINE/THREONINE-PROTEIN KINASE TOXIN HIPA"/>
    <property type="match status" value="1"/>
</dbReference>
<keyword evidence="2" id="KW-0808">Transferase</keyword>
<dbReference type="Gene3D" id="1.10.1070.20">
    <property type="match status" value="1"/>
</dbReference>
<evidence type="ECO:0000313" key="7">
    <source>
        <dbReference type="Proteomes" id="UP001361239"/>
    </source>
</evidence>
<evidence type="ECO:0000259" key="4">
    <source>
        <dbReference type="Pfam" id="PF07804"/>
    </source>
</evidence>
<keyword evidence="7" id="KW-1185">Reference proteome</keyword>
<evidence type="ECO:0000256" key="2">
    <source>
        <dbReference type="ARBA" id="ARBA00022679"/>
    </source>
</evidence>
<comment type="caution">
    <text evidence="6">The sequence shown here is derived from an EMBL/GenBank/DDBJ whole genome shotgun (WGS) entry which is preliminary data.</text>
</comment>
<dbReference type="InterPro" id="IPR012893">
    <property type="entry name" value="HipA-like_C"/>
</dbReference>
<dbReference type="EMBL" id="JBBHJZ010000004">
    <property type="protein sequence ID" value="MEJ5978816.1"/>
    <property type="molecule type" value="Genomic_DNA"/>
</dbReference>
<reference evidence="6 7" key="1">
    <citation type="submission" date="2024-03" db="EMBL/GenBank/DDBJ databases">
        <authorList>
            <person name="Jo J.-H."/>
        </authorList>
    </citation>
    <scope>NUCLEOTIDE SEQUENCE [LARGE SCALE GENOMIC DNA]</scope>
    <source>
        <strain evidence="6 7">PS1R-30</strain>
    </source>
</reference>
<dbReference type="Pfam" id="PF07804">
    <property type="entry name" value="HipA_C"/>
    <property type="match status" value="1"/>
</dbReference>
<evidence type="ECO:0000256" key="1">
    <source>
        <dbReference type="ARBA" id="ARBA00010164"/>
    </source>
</evidence>
<organism evidence="6 7">
    <name type="scientific">Novosphingobium anseongense</name>
    <dbReference type="NCBI Taxonomy" id="3133436"/>
    <lineage>
        <taxon>Bacteria</taxon>
        <taxon>Pseudomonadati</taxon>
        <taxon>Pseudomonadota</taxon>
        <taxon>Alphaproteobacteria</taxon>
        <taxon>Sphingomonadales</taxon>
        <taxon>Sphingomonadaceae</taxon>
        <taxon>Novosphingobium</taxon>
    </lineage>
</organism>
<evidence type="ECO:0000259" key="5">
    <source>
        <dbReference type="Pfam" id="PF13657"/>
    </source>
</evidence>
<sequence>MTIRLSLDVRLDGVRDPVGRLDAHDTGSVSFTYAQGYAAGGRPISMSLPLGAEPIGDGLARAFFDNLLPENDQMQRVIDREGLDRADIVDILAHVGGDCPGAISCVPVGAPAIKVPGDLAADYRPLEKDEIALIAQRLADREPLPAEFDDPSPVAGVQRKIAITVLEDGRFAFPIDGRKVPTTHILKVPRRGEAGEALQEDAACRIAHACGFAVSRSHHTVIEGVDALLIERFDRLVHEGTVYRVHQEDFAQALGLPARLKYERNGAEGRRYDTQQARSVLDRLAAPAKARETFVLATLFNLAIGNTDNHAKNHGVLYSPDGSIHLAPLYDLLPIRLHGRFTHQLAVHLGGATDFDDMTTDHMLAFLAEFGLQGPRARRFINGPVREMLETIEARSGMLRTIGLRLFDDLIGREIDHLAQILEIDLDIRERDYFEPAGGGWLAS</sequence>
<evidence type="ECO:0000313" key="6">
    <source>
        <dbReference type="EMBL" id="MEJ5978816.1"/>
    </source>
</evidence>
<comment type="similarity">
    <text evidence="1">Belongs to the HipA Ser/Thr kinase family.</text>
</comment>
<dbReference type="InterPro" id="IPR017508">
    <property type="entry name" value="HipA_N1"/>
</dbReference>
<feature type="domain" description="HipA-like C-terminal" evidence="4">
    <location>
        <begin position="154"/>
        <end position="383"/>
    </location>
</feature>
<gene>
    <name evidence="6" type="ORF">WG901_19340</name>
</gene>
<keyword evidence="3" id="KW-0418">Kinase</keyword>
<dbReference type="NCBIfam" id="TIGR03071">
    <property type="entry name" value="couple_hipA"/>
    <property type="match status" value="1"/>
</dbReference>
<proteinExistence type="inferred from homology"/>
<name>A0ABU8S1S4_9SPHN</name>
<feature type="domain" description="HipA N-terminal subdomain 1" evidence="5">
    <location>
        <begin position="8"/>
        <end position="105"/>
    </location>
</feature>
<accession>A0ABU8S1S4</accession>
<dbReference type="RefSeq" id="WP_339588753.1">
    <property type="nucleotide sequence ID" value="NZ_JBBHJZ010000004.1"/>
</dbReference>
<evidence type="ECO:0000256" key="3">
    <source>
        <dbReference type="ARBA" id="ARBA00022777"/>
    </source>
</evidence>
<protein>
    <submittedName>
        <fullName evidence="6">HipA domain-containing protein</fullName>
    </submittedName>
</protein>
<dbReference type="Proteomes" id="UP001361239">
    <property type="component" value="Unassembled WGS sequence"/>
</dbReference>
<dbReference type="Pfam" id="PF13657">
    <property type="entry name" value="Couple_hipA"/>
    <property type="match status" value="1"/>
</dbReference>
<dbReference type="InterPro" id="IPR052028">
    <property type="entry name" value="HipA_Ser/Thr_kinase"/>
</dbReference>